<dbReference type="RefSeq" id="WP_211863822.1">
    <property type="nucleotide sequence ID" value="NZ_JAAEDM010000071.1"/>
</dbReference>
<evidence type="ECO:0000313" key="1">
    <source>
        <dbReference type="EMBL" id="MBR0673416.1"/>
    </source>
</evidence>
<accession>A0A9X9X1Y7</accession>
<name>A0A9X9X1Y7_9PROT</name>
<proteinExistence type="predicted"/>
<protein>
    <submittedName>
        <fullName evidence="1">Uncharacterized protein</fullName>
    </submittedName>
</protein>
<evidence type="ECO:0000313" key="2">
    <source>
        <dbReference type="Proteomes" id="UP001138751"/>
    </source>
</evidence>
<organism evidence="1 2">
    <name type="scientific">Neoroseomonas soli</name>
    <dbReference type="NCBI Taxonomy" id="1081025"/>
    <lineage>
        <taxon>Bacteria</taxon>
        <taxon>Pseudomonadati</taxon>
        <taxon>Pseudomonadota</taxon>
        <taxon>Alphaproteobacteria</taxon>
        <taxon>Acetobacterales</taxon>
        <taxon>Acetobacteraceae</taxon>
        <taxon>Neoroseomonas</taxon>
    </lineage>
</organism>
<keyword evidence="2" id="KW-1185">Reference proteome</keyword>
<gene>
    <name evidence="1" type="ORF">GXW76_19740</name>
</gene>
<comment type="caution">
    <text evidence="1">The sequence shown here is derived from an EMBL/GenBank/DDBJ whole genome shotgun (WGS) entry which is preliminary data.</text>
</comment>
<dbReference type="EMBL" id="JAAEDM010000071">
    <property type="protein sequence ID" value="MBR0673416.1"/>
    <property type="molecule type" value="Genomic_DNA"/>
</dbReference>
<reference evidence="1" key="1">
    <citation type="submission" date="2020-01" db="EMBL/GenBank/DDBJ databases">
        <authorList>
            <person name="Rat A."/>
        </authorList>
    </citation>
    <scope>NUCLEOTIDE SEQUENCE</scope>
    <source>
        <strain evidence="1">LMG 31231</strain>
    </source>
</reference>
<sequence length="203" mass="22351">MDTTIVSGALHLLCQPNKVGCAFTFAYRCENRGAVPLYVMDAMPQVDHETHAVTANPQAVVVIRRADGVALLGKFIAPLPQDRVVMAPDLPLCTRLDPGQAIDRELQVPLPFAETSPYFPDLRLREYELAEVSGIVFAIGFFAADTQGLFAAPAAYAPEYHVLSPTRAPVVAGMAWQALPVKRLEILRRKDAFPREIKSHEAW</sequence>
<dbReference type="Proteomes" id="UP001138751">
    <property type="component" value="Unassembled WGS sequence"/>
</dbReference>
<dbReference type="AlphaFoldDB" id="A0A9X9X1Y7"/>
<reference evidence="1" key="2">
    <citation type="journal article" date="2021" name="Syst. Appl. Microbiol.">
        <title>Roseomonas hellenica sp. nov., isolated from roots of wild-growing Alkanna tinctoria.</title>
        <authorList>
            <person name="Rat A."/>
            <person name="Naranjo H.D."/>
            <person name="Lebbe L."/>
            <person name="Cnockaert M."/>
            <person name="Krigas N."/>
            <person name="Grigoriadou K."/>
            <person name="Maloupa E."/>
            <person name="Willems A."/>
        </authorList>
    </citation>
    <scope>NUCLEOTIDE SEQUENCE</scope>
    <source>
        <strain evidence="1">LMG 31231</strain>
    </source>
</reference>